<comment type="caution">
    <text evidence="3">The sequence shown here is derived from an EMBL/GenBank/DDBJ whole genome shotgun (WGS) entry which is preliminary data.</text>
</comment>
<dbReference type="OrthoDB" id="2638860at2759"/>
<dbReference type="AlphaFoldDB" id="A0A401GPV1"/>
<proteinExistence type="predicted"/>
<feature type="transmembrane region" description="Helical" evidence="1">
    <location>
        <begin position="22"/>
        <end position="43"/>
    </location>
</feature>
<feature type="transmembrane region" description="Helical" evidence="1">
    <location>
        <begin position="216"/>
        <end position="235"/>
    </location>
</feature>
<dbReference type="RefSeq" id="XP_027615174.1">
    <property type="nucleotide sequence ID" value="XM_027759373.1"/>
</dbReference>
<accession>A0A401GPV1</accession>
<gene>
    <name evidence="3" type="ORF">SCP_0602390</name>
</gene>
<dbReference type="Proteomes" id="UP000287166">
    <property type="component" value="Unassembled WGS sequence"/>
</dbReference>
<dbReference type="EMBL" id="BFAD01000006">
    <property type="protein sequence ID" value="GBE84261.1"/>
    <property type="molecule type" value="Genomic_DNA"/>
</dbReference>
<name>A0A401GPV1_9APHY</name>
<dbReference type="InterPro" id="IPR045340">
    <property type="entry name" value="DUF6533"/>
</dbReference>
<sequence>MSILSSTATISKPLESLVADEAVVNAVTLVGFTALLYDHAITFGDEVNYIWNGRMGLVSIIFLFNRYLVPLVLVVDVYETIGLATNTALFCKVWTAVQSYLTIASFMSIHAIVAWRLYALHGGQPWIGRLLWTAGIIYFVTSTFIVTWSLIPVIKHLHPVHHQCVSSIPTYLWTTWLPSVVFESLIFGLTLFALIRHELRHSFSSLSLLLYRDGMLYFVAVTLCSLFSLLVWALAGPAYLGLARYFALAMVNVAGSRLVLNLKGYTASRNAVDYPTGSRSLPYSAVGFGAGVNFGRGETGPSDDARPDDEESGSIPLDLEMYSIERDCQQLGTKLMRHD</sequence>
<protein>
    <recommendedName>
        <fullName evidence="2">DUF6533 domain-containing protein</fullName>
    </recommendedName>
</protein>
<dbReference type="Pfam" id="PF20151">
    <property type="entry name" value="DUF6533"/>
    <property type="match status" value="1"/>
</dbReference>
<dbReference type="STRING" id="139825.A0A401GPV1"/>
<evidence type="ECO:0000259" key="2">
    <source>
        <dbReference type="Pfam" id="PF20151"/>
    </source>
</evidence>
<dbReference type="GeneID" id="38781178"/>
<keyword evidence="1" id="KW-1133">Transmembrane helix</keyword>
<feature type="transmembrane region" description="Helical" evidence="1">
    <location>
        <begin position="55"/>
        <end position="78"/>
    </location>
</feature>
<feature type="transmembrane region" description="Helical" evidence="1">
    <location>
        <begin position="98"/>
        <end position="118"/>
    </location>
</feature>
<evidence type="ECO:0000256" key="1">
    <source>
        <dbReference type="SAM" id="Phobius"/>
    </source>
</evidence>
<dbReference type="InParanoid" id="A0A401GPV1"/>
<reference evidence="3 4" key="1">
    <citation type="journal article" date="2018" name="Sci. Rep.">
        <title>Genome sequence of the cauliflower mushroom Sparassis crispa (Hanabiratake) and its association with beneficial usage.</title>
        <authorList>
            <person name="Kiyama R."/>
            <person name="Furutani Y."/>
            <person name="Kawaguchi K."/>
            <person name="Nakanishi T."/>
        </authorList>
    </citation>
    <scope>NUCLEOTIDE SEQUENCE [LARGE SCALE GENOMIC DNA]</scope>
</reference>
<feature type="transmembrane region" description="Helical" evidence="1">
    <location>
        <begin position="171"/>
        <end position="195"/>
    </location>
</feature>
<organism evidence="3 4">
    <name type="scientific">Sparassis crispa</name>
    <dbReference type="NCBI Taxonomy" id="139825"/>
    <lineage>
        <taxon>Eukaryota</taxon>
        <taxon>Fungi</taxon>
        <taxon>Dikarya</taxon>
        <taxon>Basidiomycota</taxon>
        <taxon>Agaricomycotina</taxon>
        <taxon>Agaricomycetes</taxon>
        <taxon>Polyporales</taxon>
        <taxon>Sparassidaceae</taxon>
        <taxon>Sparassis</taxon>
    </lineage>
</organism>
<evidence type="ECO:0000313" key="4">
    <source>
        <dbReference type="Proteomes" id="UP000287166"/>
    </source>
</evidence>
<keyword evidence="1" id="KW-0812">Transmembrane</keyword>
<keyword evidence="1" id="KW-0472">Membrane</keyword>
<feature type="transmembrane region" description="Helical" evidence="1">
    <location>
        <begin position="130"/>
        <end position="151"/>
    </location>
</feature>
<evidence type="ECO:0000313" key="3">
    <source>
        <dbReference type="EMBL" id="GBE84261.1"/>
    </source>
</evidence>
<feature type="transmembrane region" description="Helical" evidence="1">
    <location>
        <begin position="241"/>
        <end position="260"/>
    </location>
</feature>
<feature type="domain" description="DUF6533" evidence="2">
    <location>
        <begin position="27"/>
        <end position="71"/>
    </location>
</feature>
<keyword evidence="4" id="KW-1185">Reference proteome</keyword>